<sequence length="75" mass="8432">MVQSSREKEQKQQHINGTESTLLKDCTTKGDRNYDQKSSGRPVNGALGNSLLLKDSEHVTYPFGSYTYSSDENFN</sequence>
<keyword evidence="3" id="KW-1185">Reference proteome</keyword>
<accession>A0A8X6UWW4</accession>
<organism evidence="2 3">
    <name type="scientific">Trichonephila clavipes</name>
    <name type="common">Golden silk orbweaver</name>
    <name type="synonym">Nephila clavipes</name>
    <dbReference type="NCBI Taxonomy" id="2585209"/>
    <lineage>
        <taxon>Eukaryota</taxon>
        <taxon>Metazoa</taxon>
        <taxon>Ecdysozoa</taxon>
        <taxon>Arthropoda</taxon>
        <taxon>Chelicerata</taxon>
        <taxon>Arachnida</taxon>
        <taxon>Araneae</taxon>
        <taxon>Araneomorphae</taxon>
        <taxon>Entelegynae</taxon>
        <taxon>Araneoidea</taxon>
        <taxon>Nephilidae</taxon>
        <taxon>Trichonephila</taxon>
    </lineage>
</organism>
<reference evidence="2" key="1">
    <citation type="submission" date="2020-08" db="EMBL/GenBank/DDBJ databases">
        <title>Multicomponent nature underlies the extraordinary mechanical properties of spider dragline silk.</title>
        <authorList>
            <person name="Kono N."/>
            <person name="Nakamura H."/>
            <person name="Mori M."/>
            <person name="Yoshida Y."/>
            <person name="Ohtoshi R."/>
            <person name="Malay A.D."/>
            <person name="Moran D.A.P."/>
            <person name="Tomita M."/>
            <person name="Numata K."/>
            <person name="Arakawa K."/>
        </authorList>
    </citation>
    <scope>NUCLEOTIDE SEQUENCE</scope>
</reference>
<evidence type="ECO:0000313" key="3">
    <source>
        <dbReference type="Proteomes" id="UP000887159"/>
    </source>
</evidence>
<feature type="compositionally biased region" description="Basic and acidic residues" evidence="1">
    <location>
        <begin position="26"/>
        <end position="35"/>
    </location>
</feature>
<evidence type="ECO:0000256" key="1">
    <source>
        <dbReference type="SAM" id="MobiDB-lite"/>
    </source>
</evidence>
<comment type="caution">
    <text evidence="2">The sequence shown here is derived from an EMBL/GenBank/DDBJ whole genome shotgun (WGS) entry which is preliminary data.</text>
</comment>
<protein>
    <submittedName>
        <fullName evidence="2">Uncharacterized protein</fullName>
    </submittedName>
</protein>
<dbReference type="AlphaFoldDB" id="A0A8X6UWW4"/>
<feature type="compositionally biased region" description="Basic and acidic residues" evidence="1">
    <location>
        <begin position="1"/>
        <end position="12"/>
    </location>
</feature>
<proteinExistence type="predicted"/>
<feature type="region of interest" description="Disordered" evidence="1">
    <location>
        <begin position="1"/>
        <end position="48"/>
    </location>
</feature>
<dbReference type="EMBL" id="BMAU01021189">
    <property type="protein sequence ID" value="GFX95866.1"/>
    <property type="molecule type" value="Genomic_DNA"/>
</dbReference>
<dbReference type="Proteomes" id="UP000887159">
    <property type="component" value="Unassembled WGS sequence"/>
</dbReference>
<name>A0A8X6UWW4_TRICX</name>
<gene>
    <name evidence="2" type="ORF">TNCV_2084461</name>
</gene>
<evidence type="ECO:0000313" key="2">
    <source>
        <dbReference type="EMBL" id="GFX95866.1"/>
    </source>
</evidence>